<dbReference type="AlphaFoldDB" id="A0A0C3EV83"/>
<dbReference type="EMBL" id="KN833228">
    <property type="protein sequence ID" value="KIM71721.1"/>
    <property type="molecule type" value="Genomic_DNA"/>
</dbReference>
<organism evidence="1 2">
    <name type="scientific">Piloderma croceum (strain F 1598)</name>
    <dbReference type="NCBI Taxonomy" id="765440"/>
    <lineage>
        <taxon>Eukaryota</taxon>
        <taxon>Fungi</taxon>
        <taxon>Dikarya</taxon>
        <taxon>Basidiomycota</taxon>
        <taxon>Agaricomycotina</taxon>
        <taxon>Agaricomycetes</taxon>
        <taxon>Agaricomycetidae</taxon>
        <taxon>Atheliales</taxon>
        <taxon>Atheliaceae</taxon>
        <taxon>Piloderma</taxon>
    </lineage>
</organism>
<dbReference type="Proteomes" id="UP000054166">
    <property type="component" value="Unassembled WGS sequence"/>
</dbReference>
<reference evidence="2" key="2">
    <citation type="submission" date="2015-01" db="EMBL/GenBank/DDBJ databases">
        <title>Evolutionary Origins and Diversification of the Mycorrhizal Mutualists.</title>
        <authorList>
            <consortium name="DOE Joint Genome Institute"/>
            <consortium name="Mycorrhizal Genomics Consortium"/>
            <person name="Kohler A."/>
            <person name="Kuo A."/>
            <person name="Nagy L.G."/>
            <person name="Floudas D."/>
            <person name="Copeland A."/>
            <person name="Barry K.W."/>
            <person name="Cichocki N."/>
            <person name="Veneault-Fourrey C."/>
            <person name="LaButti K."/>
            <person name="Lindquist E.A."/>
            <person name="Lipzen A."/>
            <person name="Lundell T."/>
            <person name="Morin E."/>
            <person name="Murat C."/>
            <person name="Riley R."/>
            <person name="Ohm R."/>
            <person name="Sun H."/>
            <person name="Tunlid A."/>
            <person name="Henrissat B."/>
            <person name="Grigoriev I.V."/>
            <person name="Hibbett D.S."/>
            <person name="Martin F."/>
        </authorList>
    </citation>
    <scope>NUCLEOTIDE SEQUENCE [LARGE SCALE GENOMIC DNA]</scope>
    <source>
        <strain evidence="2">F 1598</strain>
    </source>
</reference>
<dbReference type="HOGENOM" id="CLU_1816534_0_0_1"/>
<accession>A0A0C3EV83</accession>
<dbReference type="InParanoid" id="A0A0C3EV83"/>
<keyword evidence="2" id="KW-1185">Reference proteome</keyword>
<sequence length="142" mass="15886">MLQTAKPAFPVWIFGMRINFGRFGIGERIALYCTHEDAFKDQAVAAVEGVIVDISTYNHNMVVFHICKGDAKSLTYMIIPYAIAELTLKRRIIHRLNCLWSSSPNPPPAITPTPEAPNVKPAMPPAPPEVAFAYNEKSWLEM</sequence>
<evidence type="ECO:0000313" key="2">
    <source>
        <dbReference type="Proteomes" id="UP000054166"/>
    </source>
</evidence>
<name>A0A0C3EV83_PILCF</name>
<proteinExistence type="predicted"/>
<evidence type="ECO:0000313" key="1">
    <source>
        <dbReference type="EMBL" id="KIM71721.1"/>
    </source>
</evidence>
<reference evidence="1 2" key="1">
    <citation type="submission" date="2014-04" db="EMBL/GenBank/DDBJ databases">
        <authorList>
            <consortium name="DOE Joint Genome Institute"/>
            <person name="Kuo A."/>
            <person name="Tarkka M."/>
            <person name="Buscot F."/>
            <person name="Kohler A."/>
            <person name="Nagy L.G."/>
            <person name="Floudas D."/>
            <person name="Copeland A."/>
            <person name="Barry K.W."/>
            <person name="Cichocki N."/>
            <person name="Veneault-Fourrey C."/>
            <person name="LaButti K."/>
            <person name="Lindquist E.A."/>
            <person name="Lipzen A."/>
            <person name="Lundell T."/>
            <person name="Morin E."/>
            <person name="Murat C."/>
            <person name="Sun H."/>
            <person name="Tunlid A."/>
            <person name="Henrissat B."/>
            <person name="Grigoriev I.V."/>
            <person name="Hibbett D.S."/>
            <person name="Martin F."/>
            <person name="Nordberg H.P."/>
            <person name="Cantor M.N."/>
            <person name="Hua S.X."/>
        </authorList>
    </citation>
    <scope>NUCLEOTIDE SEQUENCE [LARGE SCALE GENOMIC DNA]</scope>
    <source>
        <strain evidence="1 2">F 1598</strain>
    </source>
</reference>
<gene>
    <name evidence="1" type="ORF">PILCRDRAFT_16796</name>
</gene>
<protein>
    <submittedName>
        <fullName evidence="1">Uncharacterized protein</fullName>
    </submittedName>
</protein>